<sequence>MRSVPLGREPGDLELKDFDALTGRPLVVVGNGPSSAMPRYDALPADAVVFRVNWFFLESHYHVGRHVDAWFSAVPHARLETMLADEVRSGRYTLDRLVTPVRVASHRDTDKGGNPFLGLGLTELDSWSVTARHPRLARHFMSRPGLPTTGLQALAFGLGVGFREIYLAGIDLYESSTARYGYTVPEAVEKSLAGKDLAPGYEDAHGLGTDLAFLRACLVEFPDAHVTNLGASETLGLYLPGPTTITDRPSLATHPTPHLGEPKARAVVTLPAVPSADGDALGPVEVREPLDGRLYAEVDGRRCAYVTVVSGDYHHGARALAGSLRRVTDVPLLALCTPDADTAALLASGIHTVDVPAIVNPVVAGAAPTTARRVQDRFAATYTKLHAFRLDFLDRVVFVDSDAVVRQNVDELFDGDDFAAVPDAGLRLPTGEEFNSGVFAATPSADLFARMMAALRTTASSDGGDQGFLNAFVDAWRPLPLEYNTTKRIFSHHSAVYQDEDVKILHYVGPKPWQPAGPDGRYDELDREWLGYLTPGELQDLVASLRRAPVARAGTKGARQAAEPALRTAQRLAREGRWEAVEPTLCEAWSTRPPTPGELRELGYALRRLGRNRDALHAFRRAWALAPTNASIAREVRSARVHALARPGRSTAGQVGA</sequence>
<dbReference type="InterPro" id="IPR011990">
    <property type="entry name" value="TPR-like_helical_dom_sf"/>
</dbReference>
<gene>
    <name evidence="2" type="primary">gyg1</name>
    <name evidence="2" type="ORF">KDY119_03249</name>
</gene>
<dbReference type="Pfam" id="PF01501">
    <property type="entry name" value="Glyco_transf_8"/>
    <property type="match status" value="1"/>
</dbReference>
<dbReference type="Gene3D" id="1.25.40.10">
    <property type="entry name" value="Tetratricopeptide repeat domain"/>
    <property type="match status" value="1"/>
</dbReference>
<dbReference type="KEGG" id="lxl:KDY119_03249"/>
<dbReference type="Gene3D" id="3.90.1480.10">
    <property type="entry name" value="Alpha-2,3-sialyltransferase"/>
    <property type="match status" value="1"/>
</dbReference>
<proteinExistence type="predicted"/>
<feature type="repeat" description="TPR" evidence="1">
    <location>
        <begin position="596"/>
        <end position="629"/>
    </location>
</feature>
<dbReference type="InterPro" id="IPR029044">
    <property type="entry name" value="Nucleotide-diphossugar_trans"/>
</dbReference>
<protein>
    <submittedName>
        <fullName evidence="2">Glycogenin glucosyltransferase</fullName>
        <ecNumber evidence="2">2.4.1.186</ecNumber>
    </submittedName>
</protein>
<dbReference type="SUPFAM" id="SSF48452">
    <property type="entry name" value="TPR-like"/>
    <property type="match status" value="1"/>
</dbReference>
<dbReference type="InterPro" id="IPR019734">
    <property type="entry name" value="TPR_rpt"/>
</dbReference>
<dbReference type="InterPro" id="IPR050587">
    <property type="entry name" value="GNT1/Glycosyltrans_8"/>
</dbReference>
<reference evidence="2 3" key="1">
    <citation type="submission" date="2019-10" db="EMBL/GenBank/DDBJ databases">
        <title>Genome sequence of Luteimicrobium xylanilyticum HY-24.</title>
        <authorList>
            <person name="Kim D.Y."/>
            <person name="Park H.-Y."/>
        </authorList>
    </citation>
    <scope>NUCLEOTIDE SEQUENCE [LARGE SCALE GENOMIC DNA]</scope>
    <source>
        <strain evidence="2 3">HY-24</strain>
    </source>
</reference>
<keyword evidence="2" id="KW-0808">Transferase</keyword>
<keyword evidence="1" id="KW-0802">TPR repeat</keyword>
<dbReference type="InterPro" id="IPR036715">
    <property type="entry name" value="A-2_3-sialylTrfase_sf"/>
</dbReference>
<accession>A0A5P9QE26</accession>
<dbReference type="Proteomes" id="UP000326702">
    <property type="component" value="Chromosome"/>
</dbReference>
<keyword evidence="2" id="KW-0328">Glycosyltransferase</keyword>
<dbReference type="GO" id="GO:0008466">
    <property type="term" value="F:glycogenin glucosyltransferase activity"/>
    <property type="evidence" value="ECO:0007669"/>
    <property type="project" value="UniProtKB-EC"/>
</dbReference>
<evidence type="ECO:0000313" key="2">
    <source>
        <dbReference type="EMBL" id="QFU99714.1"/>
    </source>
</evidence>
<dbReference type="Gene3D" id="3.90.550.10">
    <property type="entry name" value="Spore Coat Polysaccharide Biosynthesis Protein SpsA, Chain A"/>
    <property type="match status" value="1"/>
</dbReference>
<keyword evidence="3" id="KW-1185">Reference proteome</keyword>
<organism evidence="2 3">
    <name type="scientific">Luteimicrobium xylanilyticum</name>
    <dbReference type="NCBI Taxonomy" id="1133546"/>
    <lineage>
        <taxon>Bacteria</taxon>
        <taxon>Bacillati</taxon>
        <taxon>Actinomycetota</taxon>
        <taxon>Actinomycetes</taxon>
        <taxon>Micrococcales</taxon>
        <taxon>Luteimicrobium</taxon>
    </lineage>
</organism>
<dbReference type="EMBL" id="CP045529">
    <property type="protein sequence ID" value="QFU99714.1"/>
    <property type="molecule type" value="Genomic_DNA"/>
</dbReference>
<dbReference type="InterPro" id="IPR002495">
    <property type="entry name" value="Glyco_trans_8"/>
</dbReference>
<name>A0A5P9QE26_9MICO</name>
<evidence type="ECO:0000256" key="1">
    <source>
        <dbReference type="PROSITE-ProRule" id="PRU00339"/>
    </source>
</evidence>
<dbReference type="AlphaFoldDB" id="A0A5P9QE26"/>
<evidence type="ECO:0000313" key="3">
    <source>
        <dbReference type="Proteomes" id="UP000326702"/>
    </source>
</evidence>
<dbReference type="PANTHER" id="PTHR11183">
    <property type="entry name" value="GLYCOGENIN SUBFAMILY MEMBER"/>
    <property type="match status" value="1"/>
</dbReference>
<dbReference type="SUPFAM" id="SSF102414">
    <property type="entry name" value="Alpha-2,3/8-sialyltransferase CstII"/>
    <property type="match status" value="1"/>
</dbReference>
<dbReference type="EC" id="2.4.1.186" evidence="2"/>
<dbReference type="SUPFAM" id="SSF53448">
    <property type="entry name" value="Nucleotide-diphospho-sugar transferases"/>
    <property type="match status" value="1"/>
</dbReference>
<dbReference type="PROSITE" id="PS50005">
    <property type="entry name" value="TPR"/>
    <property type="match status" value="1"/>
</dbReference>